<gene>
    <name evidence="7" type="ORF">CLTHE_22390</name>
</gene>
<organism evidence="7 8">
    <name type="scientific">Clostridium thermobutyricum DSM 4928</name>
    <dbReference type="NCBI Taxonomy" id="1121339"/>
    <lineage>
        <taxon>Bacteria</taxon>
        <taxon>Bacillati</taxon>
        <taxon>Bacillota</taxon>
        <taxon>Clostridia</taxon>
        <taxon>Eubacteriales</taxon>
        <taxon>Clostridiaceae</taxon>
        <taxon>Clostridium</taxon>
    </lineage>
</organism>
<keyword evidence="5 6" id="KW-0472">Membrane</keyword>
<protein>
    <submittedName>
        <fullName evidence="7">ABC-2 family transporter protein</fullName>
    </submittedName>
</protein>
<keyword evidence="2" id="KW-1003">Cell membrane</keyword>
<feature type="transmembrane region" description="Helical" evidence="6">
    <location>
        <begin position="232"/>
        <end position="259"/>
    </location>
</feature>
<dbReference type="RefSeq" id="WP_080023498.1">
    <property type="nucleotide sequence ID" value="NZ_LTAY01000059.1"/>
</dbReference>
<comment type="caution">
    <text evidence="7">The sequence shown here is derived from an EMBL/GenBank/DDBJ whole genome shotgun (WGS) entry which is preliminary data.</text>
</comment>
<accession>A0A1V4SUN2</accession>
<dbReference type="InterPro" id="IPR051449">
    <property type="entry name" value="ABC-2_transporter_component"/>
</dbReference>
<evidence type="ECO:0000256" key="6">
    <source>
        <dbReference type="SAM" id="Phobius"/>
    </source>
</evidence>
<evidence type="ECO:0000313" key="8">
    <source>
        <dbReference type="Proteomes" id="UP000191448"/>
    </source>
</evidence>
<reference evidence="7 8" key="1">
    <citation type="submission" date="2016-02" db="EMBL/GenBank/DDBJ databases">
        <title>Genome sequence of Clostridium thermobutyricum DSM 4928.</title>
        <authorList>
            <person name="Poehlein A."/>
            <person name="Daniel R."/>
        </authorList>
    </citation>
    <scope>NUCLEOTIDE SEQUENCE [LARGE SCALE GENOMIC DNA]</scope>
    <source>
        <strain evidence="7 8">DSM 4928</strain>
    </source>
</reference>
<feature type="transmembrane region" description="Helical" evidence="6">
    <location>
        <begin position="20"/>
        <end position="39"/>
    </location>
</feature>
<evidence type="ECO:0000256" key="5">
    <source>
        <dbReference type="ARBA" id="ARBA00023136"/>
    </source>
</evidence>
<evidence type="ECO:0000313" key="7">
    <source>
        <dbReference type="EMBL" id="OPX47001.1"/>
    </source>
</evidence>
<name>A0A1V4SUN2_9CLOT</name>
<dbReference type="GO" id="GO:0140359">
    <property type="term" value="F:ABC-type transporter activity"/>
    <property type="evidence" value="ECO:0007669"/>
    <property type="project" value="InterPro"/>
</dbReference>
<dbReference type="PANTHER" id="PTHR30294:SF29">
    <property type="entry name" value="MULTIDRUG ABC TRANSPORTER PERMEASE YBHS-RELATED"/>
    <property type="match status" value="1"/>
</dbReference>
<evidence type="ECO:0000256" key="3">
    <source>
        <dbReference type="ARBA" id="ARBA00022692"/>
    </source>
</evidence>
<dbReference type="AlphaFoldDB" id="A0A1V4SUN2"/>
<feature type="transmembrane region" description="Helical" evidence="6">
    <location>
        <begin position="192"/>
        <end position="212"/>
    </location>
</feature>
<dbReference type="OrthoDB" id="5486437at2"/>
<sequence length="405" mass="44683">MNSFLVVLKKELKDIFRDKKTILFTLILPIILFPVMYKLMGYGMKNTMKGATEEINLAINGDNKSSVYNLLQSQKNFKIENPEDQKSALKEGKLQLIINIPENFDKLIAEGKEANIEILYDDSSNNSSIASTTVSSLISGLEDSIVSERLKAKGIDTEILKPFKVDVKSGILADGEEEVNPMARTLGGMMPSLIVVFMFAPILGIAADLGAGEKERNTFEPLLSTPCNRNSLIFGKTIAISVVSALTMIASLISMYIGLQSFMRSISEMDSGISKNTAFSFDLSPQSLVFMIILLLILLLAICAIQISISVFARSTKEAGTYLSGVITPIMIVSYIPMFMDAKDISSFLFHIPVANSVALMKEFMVGITNFNHIGIVLLWNIIYLILALLATKHLFSREEVVFRS</sequence>
<dbReference type="Gene3D" id="3.40.1710.10">
    <property type="entry name" value="abc type-2 transporter like domain"/>
    <property type="match status" value="1"/>
</dbReference>
<feature type="transmembrane region" description="Helical" evidence="6">
    <location>
        <begin position="374"/>
        <end position="396"/>
    </location>
</feature>
<feature type="transmembrane region" description="Helical" evidence="6">
    <location>
        <begin position="288"/>
        <end position="313"/>
    </location>
</feature>
<evidence type="ECO:0000256" key="2">
    <source>
        <dbReference type="ARBA" id="ARBA00022475"/>
    </source>
</evidence>
<dbReference type="EMBL" id="LTAY01000059">
    <property type="protein sequence ID" value="OPX47001.1"/>
    <property type="molecule type" value="Genomic_DNA"/>
</dbReference>
<dbReference type="GO" id="GO:0005886">
    <property type="term" value="C:plasma membrane"/>
    <property type="evidence" value="ECO:0007669"/>
    <property type="project" value="UniProtKB-SubCell"/>
</dbReference>
<dbReference type="Pfam" id="PF12679">
    <property type="entry name" value="ABC2_membrane_2"/>
    <property type="match status" value="1"/>
</dbReference>
<keyword evidence="4 6" id="KW-1133">Transmembrane helix</keyword>
<dbReference type="Proteomes" id="UP000191448">
    <property type="component" value="Unassembled WGS sequence"/>
</dbReference>
<evidence type="ECO:0000256" key="4">
    <source>
        <dbReference type="ARBA" id="ARBA00022989"/>
    </source>
</evidence>
<feature type="transmembrane region" description="Helical" evidence="6">
    <location>
        <begin position="319"/>
        <end position="336"/>
    </location>
</feature>
<proteinExistence type="predicted"/>
<keyword evidence="3 6" id="KW-0812">Transmembrane</keyword>
<comment type="subcellular location">
    <subcellularLocation>
        <location evidence="1">Cell membrane</location>
        <topology evidence="1">Multi-pass membrane protein</topology>
    </subcellularLocation>
</comment>
<evidence type="ECO:0000256" key="1">
    <source>
        <dbReference type="ARBA" id="ARBA00004651"/>
    </source>
</evidence>
<dbReference type="PANTHER" id="PTHR30294">
    <property type="entry name" value="MEMBRANE COMPONENT OF ABC TRANSPORTER YHHJ-RELATED"/>
    <property type="match status" value="1"/>
</dbReference>